<sequence>MAQRRIPPWFDREATNRTPAQTSEYSFDTPDREDMKQLFAQTVIIKDSVDDDFFEAPENDTCRRVDPLNSENGGDCATLEIDK</sequence>
<dbReference type="AlphaFoldDB" id="A0A284QRV3"/>
<name>A0A284QRV3_ARMOS</name>
<protein>
    <submittedName>
        <fullName evidence="2">Uncharacterized protein</fullName>
    </submittedName>
</protein>
<proteinExistence type="predicted"/>
<evidence type="ECO:0000256" key="1">
    <source>
        <dbReference type="SAM" id="MobiDB-lite"/>
    </source>
</evidence>
<feature type="region of interest" description="Disordered" evidence="1">
    <location>
        <begin position="64"/>
        <end position="83"/>
    </location>
</feature>
<feature type="region of interest" description="Disordered" evidence="1">
    <location>
        <begin position="1"/>
        <end position="29"/>
    </location>
</feature>
<gene>
    <name evidence="2" type="ORF">ARMOST_02501</name>
</gene>
<organism evidence="2 3">
    <name type="scientific">Armillaria ostoyae</name>
    <name type="common">Armillaria root rot fungus</name>
    <dbReference type="NCBI Taxonomy" id="47428"/>
    <lineage>
        <taxon>Eukaryota</taxon>
        <taxon>Fungi</taxon>
        <taxon>Dikarya</taxon>
        <taxon>Basidiomycota</taxon>
        <taxon>Agaricomycotina</taxon>
        <taxon>Agaricomycetes</taxon>
        <taxon>Agaricomycetidae</taxon>
        <taxon>Agaricales</taxon>
        <taxon>Marasmiineae</taxon>
        <taxon>Physalacriaceae</taxon>
        <taxon>Armillaria</taxon>
    </lineage>
</organism>
<evidence type="ECO:0000313" key="3">
    <source>
        <dbReference type="Proteomes" id="UP000219338"/>
    </source>
</evidence>
<evidence type="ECO:0000313" key="2">
    <source>
        <dbReference type="EMBL" id="SJK99210.1"/>
    </source>
</evidence>
<dbReference type="EMBL" id="FUEG01000002">
    <property type="protein sequence ID" value="SJK99210.1"/>
    <property type="molecule type" value="Genomic_DNA"/>
</dbReference>
<feature type="compositionally biased region" description="Polar residues" evidence="1">
    <location>
        <begin position="16"/>
        <end position="26"/>
    </location>
</feature>
<dbReference type="Proteomes" id="UP000219338">
    <property type="component" value="Unassembled WGS sequence"/>
</dbReference>
<keyword evidence="3" id="KW-1185">Reference proteome</keyword>
<accession>A0A284QRV3</accession>
<reference evidence="3" key="1">
    <citation type="journal article" date="2017" name="Nat. Ecol. Evol.">
        <title>Genome expansion and lineage-specific genetic innovations in the forest pathogenic fungi Armillaria.</title>
        <authorList>
            <person name="Sipos G."/>
            <person name="Prasanna A.N."/>
            <person name="Walter M.C."/>
            <person name="O'Connor E."/>
            <person name="Balint B."/>
            <person name="Krizsan K."/>
            <person name="Kiss B."/>
            <person name="Hess J."/>
            <person name="Varga T."/>
            <person name="Slot J."/>
            <person name="Riley R."/>
            <person name="Boka B."/>
            <person name="Rigling D."/>
            <person name="Barry K."/>
            <person name="Lee J."/>
            <person name="Mihaltcheva S."/>
            <person name="LaButti K."/>
            <person name="Lipzen A."/>
            <person name="Waldron R."/>
            <person name="Moloney N.M."/>
            <person name="Sperisen C."/>
            <person name="Kredics L."/>
            <person name="Vagvoelgyi C."/>
            <person name="Patrignani A."/>
            <person name="Fitzpatrick D."/>
            <person name="Nagy I."/>
            <person name="Doyle S."/>
            <person name="Anderson J.B."/>
            <person name="Grigoriev I.V."/>
            <person name="Gueldener U."/>
            <person name="Muensterkoetter M."/>
            <person name="Nagy L.G."/>
        </authorList>
    </citation>
    <scope>NUCLEOTIDE SEQUENCE [LARGE SCALE GENOMIC DNA]</scope>
    <source>
        <strain evidence="3">C18/9</strain>
    </source>
</reference>